<dbReference type="EMBL" id="JADGIZ020000038">
    <property type="protein sequence ID" value="KAL2914027.1"/>
    <property type="molecule type" value="Genomic_DNA"/>
</dbReference>
<dbReference type="GO" id="GO:0141221">
    <property type="term" value="F:histone deacetylase activity, hydrolytic mechanism"/>
    <property type="evidence" value="ECO:0007669"/>
    <property type="project" value="UniProtKB-EC"/>
</dbReference>
<feature type="region of interest" description="Disordered" evidence="10">
    <location>
        <begin position="156"/>
        <end position="283"/>
    </location>
</feature>
<proteinExistence type="inferred from homology"/>
<keyword evidence="6" id="KW-0156">Chromatin regulator</keyword>
<feature type="compositionally biased region" description="Low complexity" evidence="10">
    <location>
        <begin position="180"/>
        <end position="196"/>
    </location>
</feature>
<dbReference type="PANTHER" id="PTHR10625">
    <property type="entry name" value="HISTONE DEACETYLASE HDAC1-RELATED"/>
    <property type="match status" value="1"/>
</dbReference>
<evidence type="ECO:0000256" key="9">
    <source>
        <dbReference type="ARBA" id="ARBA00023242"/>
    </source>
</evidence>
<dbReference type="Gene3D" id="3.40.800.20">
    <property type="entry name" value="Histone deacetylase domain"/>
    <property type="match status" value="1"/>
</dbReference>
<feature type="compositionally biased region" description="Polar residues" evidence="10">
    <location>
        <begin position="1000"/>
        <end position="1010"/>
    </location>
</feature>
<dbReference type="Proteomes" id="UP001527925">
    <property type="component" value="Unassembled WGS sequence"/>
</dbReference>
<feature type="compositionally biased region" description="Low complexity" evidence="10">
    <location>
        <begin position="1068"/>
        <end position="1082"/>
    </location>
</feature>
<feature type="compositionally biased region" description="Basic and acidic residues" evidence="10">
    <location>
        <begin position="899"/>
        <end position="908"/>
    </location>
</feature>
<feature type="region of interest" description="Disordered" evidence="10">
    <location>
        <begin position="874"/>
        <end position="1125"/>
    </location>
</feature>
<feature type="compositionally biased region" description="Polar residues" evidence="10">
    <location>
        <begin position="919"/>
        <end position="940"/>
    </location>
</feature>
<feature type="compositionally biased region" description="Low complexity" evidence="10">
    <location>
        <begin position="89"/>
        <end position="120"/>
    </location>
</feature>
<sequence>MADAAPRASPARHDAEGGWHAVTAGLDIASSTLKGPPSQGTQGKELLGAQPQSPSSSAPSDTGSGASDSGGGSGDDGRRRDGGAEDSDAGSASDSSSSRSWAPGGSSSPGSASSSSSTASTNADANETYIFPRPPATGRITGLYFHPSSLLHRQRSDAQNAVYFNEHSEPEQTEEEEAMQTEQDSLPGSPNLPLSPEWKPPRNRAARAISETSESEASTQESATESAKHAYGDKDLTEKRRSARHSEGANGGIVSGSGGGGGGDGDDEDDEDDEEDQDYVDGMDEDGHELFHGVLPNGERLISLDQEHPEKPARVGASYELLKSLGLADQCYMIPAREAARAELALIHTSEHLDTIDSIKTMTDAEMNMWQDRFDDIFLCNDTPLAARFSCGGVIASCEAVWFNQVLNAFALVRPPGHHAEFEQPYGFCIYSNVAVATQHVKSAHGVKRVMIVDWDIHHGNGTQDQFYDDPDVLFISMHRYETDFFPDLKVGASTFIGGKGAKGRNVNIAWPCIGFGDSEYMRAFHEIVMPLGQEFQPELVIVSAGFDAAYGDELGKFQVTPTGYAQMTHMLKSLANGKLVLALEGGYHIPVVKHCVAACVSVLLGSNPAPLQPSPPHPIALETLANVKRLLSPYWNCLRPQEIPLDFQDAVDLFIETKLRRRRGLERRHAEKDFSVYASTGIDKHRGFIIFIDDPLDAIMAPYLANGHAVVSIEINLEDRRVYTDPELREQAINSVISSTLEHIPISTAKSVYFIGIDFPMSALEICIASSKLLHNHLRHAVLVCDYPPAVLSDTFKVFIVKNCEMFVPSELPSGEEITSGVDGEGEQTHIRQFSWGSHHSTMSERLAELSSLIQSRIAFSLTRKALRQLASLKRESGRGSHRLSIGLDPPTLKRRRTESDQKEPDQSVRSASIKAHTPQSRPASAQPQSTTVSQSADNTQPTSRPTSSSRPTPQTHTASASKPPSQSGAASTSKPPSSHLSSASKSQSVTHGVAPKSAKSTKASTWTVESHKAPPLGTSTHRPEDSSSGSGVPTYDDPLALLAERSSSAGRPDLSFRLPPWVFNDTTGASAESTTAGKSGPEAQPKAKANPESRSKPNAPPRSHAAAPLFRPKPSNGTASTPAVAGLLPRALADAAAYRPTLPRGGENRHAVLVEIDSD</sequence>
<keyword evidence="5 12" id="KW-0378">Hydrolase</keyword>
<evidence type="ECO:0000256" key="4">
    <source>
        <dbReference type="ARBA" id="ARBA00022491"/>
    </source>
</evidence>
<protein>
    <recommendedName>
        <fullName evidence="3">histone deacetylase</fullName>
        <ecNumber evidence="3">3.5.1.98</ecNumber>
    </recommendedName>
</protein>
<reference evidence="12 13" key="1">
    <citation type="submission" date="2023-09" db="EMBL/GenBank/DDBJ databases">
        <title>Pangenome analysis of Batrachochytrium dendrobatidis and related Chytrids.</title>
        <authorList>
            <person name="Yacoub M.N."/>
            <person name="Stajich J.E."/>
            <person name="James T.Y."/>
        </authorList>
    </citation>
    <scope>NUCLEOTIDE SEQUENCE [LARGE SCALE GENOMIC DNA]</scope>
    <source>
        <strain evidence="12 13">JEL0888</strain>
    </source>
</reference>
<organism evidence="12 13">
    <name type="scientific">Polyrhizophydium stewartii</name>
    <dbReference type="NCBI Taxonomy" id="2732419"/>
    <lineage>
        <taxon>Eukaryota</taxon>
        <taxon>Fungi</taxon>
        <taxon>Fungi incertae sedis</taxon>
        <taxon>Chytridiomycota</taxon>
        <taxon>Chytridiomycota incertae sedis</taxon>
        <taxon>Chytridiomycetes</taxon>
        <taxon>Rhizophydiales</taxon>
        <taxon>Rhizophydiales incertae sedis</taxon>
        <taxon>Polyrhizophydium</taxon>
    </lineage>
</organism>
<evidence type="ECO:0000256" key="3">
    <source>
        <dbReference type="ARBA" id="ARBA00012111"/>
    </source>
</evidence>
<accession>A0ABR4N3D3</accession>
<feature type="compositionally biased region" description="Polar residues" evidence="10">
    <location>
        <begin position="958"/>
        <end position="971"/>
    </location>
</feature>
<feature type="region of interest" description="Disordered" evidence="10">
    <location>
        <begin position="1"/>
        <end position="142"/>
    </location>
</feature>
<comment type="similarity">
    <text evidence="2">Belongs to the histone deacetylase family. HD type 2 subfamily.</text>
</comment>
<feature type="compositionally biased region" description="Low complexity" evidence="10">
    <location>
        <begin position="53"/>
        <end position="67"/>
    </location>
</feature>
<evidence type="ECO:0000256" key="8">
    <source>
        <dbReference type="ARBA" id="ARBA00023163"/>
    </source>
</evidence>
<evidence type="ECO:0000313" key="13">
    <source>
        <dbReference type="Proteomes" id="UP001527925"/>
    </source>
</evidence>
<evidence type="ECO:0000313" key="12">
    <source>
        <dbReference type="EMBL" id="KAL2914027.1"/>
    </source>
</evidence>
<dbReference type="InterPro" id="IPR037138">
    <property type="entry name" value="His_deacetylse_dom_sf"/>
</dbReference>
<feature type="compositionally biased region" description="Low complexity" evidence="10">
    <location>
        <begin position="941"/>
        <end position="957"/>
    </location>
</feature>
<dbReference type="Pfam" id="PF00850">
    <property type="entry name" value="Hist_deacetyl"/>
    <property type="match status" value="1"/>
</dbReference>
<evidence type="ECO:0000256" key="5">
    <source>
        <dbReference type="ARBA" id="ARBA00022801"/>
    </source>
</evidence>
<feature type="compositionally biased region" description="Low complexity" evidence="10">
    <location>
        <begin position="206"/>
        <end position="225"/>
    </location>
</feature>
<dbReference type="EC" id="3.5.1.98" evidence="3"/>
<dbReference type="InterPro" id="IPR023801">
    <property type="entry name" value="His_deacetylse_dom"/>
</dbReference>
<keyword evidence="8" id="KW-0804">Transcription</keyword>
<evidence type="ECO:0000256" key="7">
    <source>
        <dbReference type="ARBA" id="ARBA00023015"/>
    </source>
</evidence>
<dbReference type="SUPFAM" id="SSF52768">
    <property type="entry name" value="Arginase/deacetylase"/>
    <property type="match status" value="1"/>
</dbReference>
<dbReference type="InterPro" id="IPR000286">
    <property type="entry name" value="HDACs"/>
</dbReference>
<evidence type="ECO:0000259" key="11">
    <source>
        <dbReference type="Pfam" id="PF00850"/>
    </source>
</evidence>
<comment type="caution">
    <text evidence="12">The sequence shown here is derived from an EMBL/GenBank/DDBJ whole genome shotgun (WGS) entry which is preliminary data.</text>
</comment>
<gene>
    <name evidence="12" type="primary">HDA1</name>
    <name evidence="12" type="ORF">HK105_206472</name>
</gene>
<keyword evidence="7" id="KW-0805">Transcription regulation</keyword>
<feature type="domain" description="Histone deacetylase" evidence="11">
    <location>
        <begin position="308"/>
        <end position="603"/>
    </location>
</feature>
<feature type="compositionally biased region" description="Gly residues" evidence="10">
    <location>
        <begin position="249"/>
        <end position="263"/>
    </location>
</feature>
<dbReference type="PANTHER" id="PTHR10625:SF5">
    <property type="entry name" value="HISTONE DEACETYLASE"/>
    <property type="match status" value="1"/>
</dbReference>
<dbReference type="InterPro" id="IPR023696">
    <property type="entry name" value="Ureohydrolase_dom_sf"/>
</dbReference>
<keyword evidence="4" id="KW-0678">Repressor</keyword>
<feature type="compositionally biased region" description="Low complexity" evidence="10">
    <location>
        <begin position="972"/>
        <end position="990"/>
    </location>
</feature>
<dbReference type="PRINTS" id="PR01270">
    <property type="entry name" value="HDASUPER"/>
</dbReference>
<evidence type="ECO:0000256" key="2">
    <source>
        <dbReference type="ARBA" id="ARBA00007738"/>
    </source>
</evidence>
<evidence type="ECO:0000256" key="10">
    <source>
        <dbReference type="SAM" id="MobiDB-lite"/>
    </source>
</evidence>
<evidence type="ECO:0000256" key="1">
    <source>
        <dbReference type="ARBA" id="ARBA00004123"/>
    </source>
</evidence>
<name>A0ABR4N3D3_9FUNG</name>
<evidence type="ECO:0000256" key="6">
    <source>
        <dbReference type="ARBA" id="ARBA00022853"/>
    </source>
</evidence>
<feature type="compositionally biased region" description="Basic and acidic residues" evidence="10">
    <location>
        <begin position="226"/>
        <end position="247"/>
    </location>
</feature>
<comment type="subcellular location">
    <subcellularLocation>
        <location evidence="1">Nucleus</location>
    </subcellularLocation>
</comment>
<feature type="compositionally biased region" description="Acidic residues" evidence="10">
    <location>
        <begin position="264"/>
        <end position="283"/>
    </location>
</feature>
<feature type="compositionally biased region" description="Polar residues" evidence="10">
    <location>
        <begin position="29"/>
        <end position="42"/>
    </location>
</feature>
<keyword evidence="13" id="KW-1185">Reference proteome</keyword>
<keyword evidence="9" id="KW-0539">Nucleus</keyword>